<gene>
    <name evidence="1" type="ORF">MC7420_4188</name>
</gene>
<dbReference type="HOGENOM" id="CLU_3116704_0_0_3"/>
<dbReference type="EMBL" id="DS989854">
    <property type="protein sequence ID" value="EDX74203.1"/>
    <property type="molecule type" value="Genomic_DNA"/>
</dbReference>
<evidence type="ECO:0000313" key="1">
    <source>
        <dbReference type="EMBL" id="EDX74203.1"/>
    </source>
</evidence>
<name>B4VVC3_9CYAN</name>
<reference evidence="1 2" key="1">
    <citation type="submission" date="2008-07" db="EMBL/GenBank/DDBJ databases">
        <authorList>
            <person name="Tandeau de Marsac N."/>
            <person name="Ferriera S."/>
            <person name="Johnson J."/>
            <person name="Kravitz S."/>
            <person name="Beeson K."/>
            <person name="Sutton G."/>
            <person name="Rogers Y.-H."/>
            <person name="Friedman R."/>
            <person name="Frazier M."/>
            <person name="Venter J.C."/>
        </authorList>
    </citation>
    <scope>NUCLEOTIDE SEQUENCE [LARGE SCALE GENOMIC DNA]</scope>
    <source>
        <strain evidence="1 2">PCC 7420</strain>
    </source>
</reference>
<sequence>MIYSQGFSLPILPPTTYAWYQKCDEKVTSTGNLTPFVLFEISQFICFAPT</sequence>
<dbReference type="AlphaFoldDB" id="B4VVC3"/>
<keyword evidence="2" id="KW-1185">Reference proteome</keyword>
<evidence type="ECO:0000313" key="2">
    <source>
        <dbReference type="Proteomes" id="UP000003835"/>
    </source>
</evidence>
<accession>B4VVC3</accession>
<dbReference type="STRING" id="118168.MC7420_4188"/>
<protein>
    <submittedName>
        <fullName evidence="1">Uncharacterized protein</fullName>
    </submittedName>
</protein>
<dbReference type="Proteomes" id="UP000003835">
    <property type="component" value="Unassembled WGS sequence"/>
</dbReference>
<organism evidence="1 2">
    <name type="scientific">Coleofasciculus chthonoplastes PCC 7420</name>
    <dbReference type="NCBI Taxonomy" id="118168"/>
    <lineage>
        <taxon>Bacteria</taxon>
        <taxon>Bacillati</taxon>
        <taxon>Cyanobacteriota</taxon>
        <taxon>Cyanophyceae</taxon>
        <taxon>Coleofasciculales</taxon>
        <taxon>Coleofasciculaceae</taxon>
        <taxon>Coleofasciculus</taxon>
    </lineage>
</organism>
<proteinExistence type="predicted"/>